<dbReference type="AlphaFoldDB" id="A0A1V6TCM5"/>
<evidence type="ECO:0000313" key="1">
    <source>
        <dbReference type="EMBL" id="OQE24142.1"/>
    </source>
</evidence>
<comment type="caution">
    <text evidence="1">The sequence shown here is derived from an EMBL/GenBank/DDBJ whole genome shotgun (WGS) entry which is preliminary data.</text>
</comment>
<evidence type="ECO:0000313" key="2">
    <source>
        <dbReference type="Proteomes" id="UP000191342"/>
    </source>
</evidence>
<keyword evidence="2" id="KW-1185">Reference proteome</keyword>
<accession>A0A1V6TCM5</accession>
<proteinExistence type="predicted"/>
<dbReference type="OrthoDB" id="4507940at2759"/>
<name>A0A1V6TCM5_9EURO</name>
<dbReference type="Proteomes" id="UP000191342">
    <property type="component" value="Unassembled WGS sequence"/>
</dbReference>
<organism evidence="1 2">
    <name type="scientific">Penicillium flavigenum</name>
    <dbReference type="NCBI Taxonomy" id="254877"/>
    <lineage>
        <taxon>Eukaryota</taxon>
        <taxon>Fungi</taxon>
        <taxon>Dikarya</taxon>
        <taxon>Ascomycota</taxon>
        <taxon>Pezizomycotina</taxon>
        <taxon>Eurotiomycetes</taxon>
        <taxon>Eurotiomycetidae</taxon>
        <taxon>Eurotiales</taxon>
        <taxon>Aspergillaceae</taxon>
        <taxon>Penicillium</taxon>
    </lineage>
</organism>
<dbReference type="EMBL" id="MLQL01000010">
    <property type="protein sequence ID" value="OQE24142.1"/>
    <property type="molecule type" value="Genomic_DNA"/>
</dbReference>
<protein>
    <submittedName>
        <fullName evidence="1">Uncharacterized protein</fullName>
    </submittedName>
</protein>
<reference evidence="2" key="1">
    <citation type="journal article" date="2017" name="Nat. Microbiol.">
        <title>Global analysis of biosynthetic gene clusters reveals vast potential of secondary metabolite production in Penicillium species.</title>
        <authorList>
            <person name="Nielsen J.C."/>
            <person name="Grijseels S."/>
            <person name="Prigent S."/>
            <person name="Ji B."/>
            <person name="Dainat J."/>
            <person name="Nielsen K.F."/>
            <person name="Frisvad J.C."/>
            <person name="Workman M."/>
            <person name="Nielsen J."/>
        </authorList>
    </citation>
    <scope>NUCLEOTIDE SEQUENCE [LARGE SCALE GENOMIC DNA]</scope>
    <source>
        <strain evidence="2">IBT 14082</strain>
    </source>
</reference>
<sequence>MPGPPATLWMRQLRRKKVTLKRLMLSSIEAAKEKLKKYYGETDDIEGNLHAIGTILAPSSKMEFFSTSDWDLNPEIVKNYRKEYSETLQYHQRIYLDLLERSSEGIPYPHSQQSPLESGLRLILTMRKTLRPMNLRIQMRIFDVFGVGILPRAASNNMAVGIITTDNTIEPSMVLDRRNEEVTIQR</sequence>
<gene>
    <name evidence="1" type="ORF">PENFLA_c010G11063</name>
</gene>